<feature type="transmembrane region" description="Helical" evidence="1">
    <location>
        <begin position="158"/>
        <end position="177"/>
    </location>
</feature>
<proteinExistence type="predicted"/>
<feature type="domain" description="TPM" evidence="2">
    <location>
        <begin position="13"/>
        <end position="122"/>
    </location>
</feature>
<dbReference type="AlphaFoldDB" id="A0A0R1UAU8"/>
<sequence>MFVTMSGFVQPNIVDDAHIIDKQTQQLINEKNNRYLQNKEQPQIAVITVKRLNKLTPKHLDQIKRTAFIVVGQKGKKRNVQIYSTKDLHAAFTAESRMNIIRAASKELRSQKNSEFNKGLRFVFRACATKIDMQYQYSLDKYDLSQSEQDKIDHPRRVALPIALALVVIVVALMYFFRRIRSNNPNSRQ</sequence>
<evidence type="ECO:0000313" key="3">
    <source>
        <dbReference type="EMBL" id="KRL90477.1"/>
    </source>
</evidence>
<dbReference type="InterPro" id="IPR007621">
    <property type="entry name" value="TPM_dom"/>
</dbReference>
<keyword evidence="1" id="KW-0812">Transmembrane</keyword>
<dbReference type="Proteomes" id="UP000051036">
    <property type="component" value="Unassembled WGS sequence"/>
</dbReference>
<dbReference type="STRING" id="1423763.FC46_GL001922"/>
<gene>
    <name evidence="3" type="ORF">FC46_GL001922</name>
</gene>
<reference evidence="3 4" key="1">
    <citation type="journal article" date="2015" name="Genome Announc.">
        <title>Expanding the biotechnology potential of lactobacilli through comparative genomics of 213 strains and associated genera.</title>
        <authorList>
            <person name="Sun Z."/>
            <person name="Harris H.M."/>
            <person name="McCann A."/>
            <person name="Guo C."/>
            <person name="Argimon S."/>
            <person name="Zhang W."/>
            <person name="Yang X."/>
            <person name="Jeffery I.B."/>
            <person name="Cooney J.C."/>
            <person name="Kagawa T.F."/>
            <person name="Liu W."/>
            <person name="Song Y."/>
            <person name="Salvetti E."/>
            <person name="Wrobel A."/>
            <person name="Rasinkangas P."/>
            <person name="Parkhill J."/>
            <person name="Rea M.C."/>
            <person name="O'Sullivan O."/>
            <person name="Ritari J."/>
            <person name="Douillard F.P."/>
            <person name="Paul Ross R."/>
            <person name="Yang R."/>
            <person name="Briner A.E."/>
            <person name="Felis G.E."/>
            <person name="de Vos W.M."/>
            <person name="Barrangou R."/>
            <person name="Klaenhammer T.R."/>
            <person name="Caufield P.W."/>
            <person name="Cui Y."/>
            <person name="Zhang H."/>
            <person name="O'Toole P.W."/>
        </authorList>
    </citation>
    <scope>NUCLEOTIDE SEQUENCE [LARGE SCALE GENOMIC DNA]</scope>
    <source>
        <strain evidence="3 4">DSM 16043</strain>
    </source>
</reference>
<evidence type="ECO:0000313" key="4">
    <source>
        <dbReference type="Proteomes" id="UP000051036"/>
    </source>
</evidence>
<evidence type="ECO:0000259" key="2">
    <source>
        <dbReference type="Pfam" id="PF04536"/>
    </source>
</evidence>
<name>A0A0R1UAU8_9LACO</name>
<evidence type="ECO:0000256" key="1">
    <source>
        <dbReference type="SAM" id="Phobius"/>
    </source>
</evidence>
<dbReference type="EMBL" id="AZFM01000009">
    <property type="protein sequence ID" value="KRL90477.1"/>
    <property type="molecule type" value="Genomic_DNA"/>
</dbReference>
<accession>A0A0R1UAU8</accession>
<dbReference type="Pfam" id="PF04536">
    <property type="entry name" value="TPM_phosphatase"/>
    <property type="match status" value="1"/>
</dbReference>
<organism evidence="3 4">
    <name type="scientific">Lactobacillus kalixensis DSM 16043</name>
    <dbReference type="NCBI Taxonomy" id="1423763"/>
    <lineage>
        <taxon>Bacteria</taxon>
        <taxon>Bacillati</taxon>
        <taxon>Bacillota</taxon>
        <taxon>Bacilli</taxon>
        <taxon>Lactobacillales</taxon>
        <taxon>Lactobacillaceae</taxon>
        <taxon>Lactobacillus</taxon>
    </lineage>
</organism>
<keyword evidence="1" id="KW-0472">Membrane</keyword>
<keyword evidence="1" id="KW-1133">Transmembrane helix</keyword>
<dbReference type="PATRIC" id="fig|1423763.3.peg.1965"/>
<protein>
    <recommendedName>
        <fullName evidence="2">TPM domain-containing protein</fullName>
    </recommendedName>
</protein>
<dbReference type="Gene3D" id="3.10.310.50">
    <property type="match status" value="1"/>
</dbReference>
<comment type="caution">
    <text evidence="3">The sequence shown here is derived from an EMBL/GenBank/DDBJ whole genome shotgun (WGS) entry which is preliminary data.</text>
</comment>
<keyword evidence="4" id="KW-1185">Reference proteome</keyword>